<feature type="transmembrane region" description="Helical" evidence="5">
    <location>
        <begin position="84"/>
        <end position="103"/>
    </location>
</feature>
<keyword evidence="4 5" id="KW-0472">Membrane</keyword>
<sequence length="137" mass="14625">MAGQQKSSKAIHIILWVAQVALAVSLVWAAAMKLFQPVDKLAAMWPWAGQVPVALVKFTGIIDLLGAIGLILPSLLRIKPKLTPIAAISIMVLMVCASIFHIARGEASVIGVNIVFAGIAAFIVWGRFTKAPITEKN</sequence>
<dbReference type="RefSeq" id="WP_111348236.1">
    <property type="nucleotide sequence ID" value="NZ_QLII01000001.1"/>
</dbReference>
<evidence type="ECO:0000256" key="1">
    <source>
        <dbReference type="ARBA" id="ARBA00004141"/>
    </source>
</evidence>
<feature type="transmembrane region" description="Helical" evidence="5">
    <location>
        <begin position="109"/>
        <end position="128"/>
    </location>
</feature>
<organism evidence="6 7">
    <name type="scientific">Spirosoma telluris</name>
    <dbReference type="NCBI Taxonomy" id="2183553"/>
    <lineage>
        <taxon>Bacteria</taxon>
        <taxon>Pseudomonadati</taxon>
        <taxon>Bacteroidota</taxon>
        <taxon>Cytophagia</taxon>
        <taxon>Cytophagales</taxon>
        <taxon>Cytophagaceae</taxon>
        <taxon>Spirosoma</taxon>
    </lineage>
</organism>
<name>A0A327NX81_9BACT</name>
<evidence type="ECO:0000256" key="2">
    <source>
        <dbReference type="ARBA" id="ARBA00022692"/>
    </source>
</evidence>
<proteinExistence type="predicted"/>
<evidence type="ECO:0000256" key="3">
    <source>
        <dbReference type="ARBA" id="ARBA00022989"/>
    </source>
</evidence>
<comment type="subcellular location">
    <subcellularLocation>
        <location evidence="1">Membrane</location>
        <topology evidence="1">Multi-pass membrane protein</topology>
    </subcellularLocation>
</comment>
<comment type="caution">
    <text evidence="6">The sequence shown here is derived from an EMBL/GenBank/DDBJ whole genome shotgun (WGS) entry which is preliminary data.</text>
</comment>
<dbReference type="InterPro" id="IPR032808">
    <property type="entry name" value="DoxX"/>
</dbReference>
<protein>
    <submittedName>
        <fullName evidence="6">DoxX family protein</fullName>
    </submittedName>
</protein>
<dbReference type="Pfam" id="PF13564">
    <property type="entry name" value="DoxX_2"/>
    <property type="match status" value="1"/>
</dbReference>
<dbReference type="GO" id="GO:0016020">
    <property type="term" value="C:membrane"/>
    <property type="evidence" value="ECO:0007669"/>
    <property type="project" value="UniProtKB-SubCell"/>
</dbReference>
<dbReference type="AlphaFoldDB" id="A0A327NX81"/>
<reference evidence="6 7" key="1">
    <citation type="submission" date="2018-06" db="EMBL/GenBank/DDBJ databases">
        <title>Spirosoma sp. HMF3257 Genome sequencing and assembly.</title>
        <authorList>
            <person name="Kang H."/>
            <person name="Cha I."/>
            <person name="Kim H."/>
            <person name="Kang J."/>
            <person name="Joh K."/>
        </authorList>
    </citation>
    <scope>NUCLEOTIDE SEQUENCE [LARGE SCALE GENOMIC DNA]</scope>
    <source>
        <strain evidence="6 7">HMF3257</strain>
    </source>
</reference>
<evidence type="ECO:0000313" key="6">
    <source>
        <dbReference type="EMBL" id="RAI77508.1"/>
    </source>
</evidence>
<feature type="transmembrane region" description="Helical" evidence="5">
    <location>
        <begin position="51"/>
        <end position="72"/>
    </location>
</feature>
<keyword evidence="2 5" id="KW-0812">Transmembrane</keyword>
<dbReference type="Proteomes" id="UP000249016">
    <property type="component" value="Unassembled WGS sequence"/>
</dbReference>
<keyword evidence="7" id="KW-1185">Reference proteome</keyword>
<keyword evidence="3 5" id="KW-1133">Transmembrane helix</keyword>
<accession>A0A327NX81</accession>
<feature type="transmembrane region" description="Helical" evidence="5">
    <location>
        <begin position="12"/>
        <end position="31"/>
    </location>
</feature>
<dbReference type="OrthoDB" id="3385086at2"/>
<gene>
    <name evidence="6" type="ORF">HMF3257_31135</name>
</gene>
<evidence type="ECO:0000313" key="7">
    <source>
        <dbReference type="Proteomes" id="UP000249016"/>
    </source>
</evidence>
<dbReference type="EMBL" id="QLII01000001">
    <property type="protein sequence ID" value="RAI77508.1"/>
    <property type="molecule type" value="Genomic_DNA"/>
</dbReference>
<evidence type="ECO:0000256" key="5">
    <source>
        <dbReference type="SAM" id="Phobius"/>
    </source>
</evidence>
<evidence type="ECO:0000256" key="4">
    <source>
        <dbReference type="ARBA" id="ARBA00023136"/>
    </source>
</evidence>